<gene>
    <name evidence="2" type="ORF">PVAP13_3KG075354</name>
</gene>
<dbReference type="PANTHER" id="PTHR34835:SF60">
    <property type="entry name" value="OS10G0490300 PROTEIN"/>
    <property type="match status" value="1"/>
</dbReference>
<proteinExistence type="predicted"/>
<feature type="region of interest" description="Disordered" evidence="1">
    <location>
        <begin position="1"/>
        <end position="22"/>
    </location>
</feature>
<sequence length="345" mass="38108">MVESASDREDDTFGGTAHKEVHGQRELQTNIEALDDDTLFAIVKKIVCVGVRKIISSANAPIDGINTVPNGAGGCGISGRGSGRLAPKKTITKLNVSFFSEVIQSLNPDKRTIIQSYGFGSLLLFDKCSIPLPFARWIVDHVAVSSSSIVVNNRSIPLNPQIIHDVLGIPIGGQIIRKADPESGKGEFLNSMTLTTFPSAKAFGDNLSKENISEDDLVRSFLIVALVTFLCPNSTTHPSTEYLQPLVDVKKANEWDWSEFVHYWLLKQIKEYNGLMKNVDHSSIIMCGCLYTICVVYLDFLNLDHQQLPSTLPRLVEWKGDMIEEKAKLDSVQGHIYGKHPIRLA</sequence>
<comment type="caution">
    <text evidence="2">The sequence shown here is derived from an EMBL/GenBank/DDBJ whole genome shotgun (WGS) entry which is preliminary data.</text>
</comment>
<dbReference type="PANTHER" id="PTHR34835">
    <property type="entry name" value="OS07G0283600 PROTEIN-RELATED"/>
    <property type="match status" value="1"/>
</dbReference>
<protein>
    <recommendedName>
        <fullName evidence="4">Aminotransferase-like plant mobile domain-containing protein</fullName>
    </recommendedName>
</protein>
<organism evidence="2 3">
    <name type="scientific">Panicum virgatum</name>
    <name type="common">Blackwell switchgrass</name>
    <dbReference type="NCBI Taxonomy" id="38727"/>
    <lineage>
        <taxon>Eukaryota</taxon>
        <taxon>Viridiplantae</taxon>
        <taxon>Streptophyta</taxon>
        <taxon>Embryophyta</taxon>
        <taxon>Tracheophyta</taxon>
        <taxon>Spermatophyta</taxon>
        <taxon>Magnoliopsida</taxon>
        <taxon>Liliopsida</taxon>
        <taxon>Poales</taxon>
        <taxon>Poaceae</taxon>
        <taxon>PACMAD clade</taxon>
        <taxon>Panicoideae</taxon>
        <taxon>Panicodae</taxon>
        <taxon>Paniceae</taxon>
        <taxon>Panicinae</taxon>
        <taxon>Panicum</taxon>
        <taxon>Panicum sect. Hiantes</taxon>
    </lineage>
</organism>
<dbReference type="EMBL" id="CM029041">
    <property type="protein sequence ID" value="KAG2623688.1"/>
    <property type="molecule type" value="Genomic_DNA"/>
</dbReference>
<evidence type="ECO:0000256" key="1">
    <source>
        <dbReference type="SAM" id="MobiDB-lite"/>
    </source>
</evidence>
<evidence type="ECO:0000313" key="2">
    <source>
        <dbReference type="EMBL" id="KAG2623688.1"/>
    </source>
</evidence>
<name>A0A8T0UNE3_PANVG</name>
<keyword evidence="3" id="KW-1185">Reference proteome</keyword>
<evidence type="ECO:0000313" key="3">
    <source>
        <dbReference type="Proteomes" id="UP000823388"/>
    </source>
</evidence>
<dbReference type="AlphaFoldDB" id="A0A8T0UNE3"/>
<dbReference type="Proteomes" id="UP000823388">
    <property type="component" value="Chromosome 3K"/>
</dbReference>
<evidence type="ECO:0008006" key="4">
    <source>
        <dbReference type="Google" id="ProtNLM"/>
    </source>
</evidence>
<reference evidence="2" key="1">
    <citation type="submission" date="2020-05" db="EMBL/GenBank/DDBJ databases">
        <title>WGS assembly of Panicum virgatum.</title>
        <authorList>
            <person name="Lovell J.T."/>
            <person name="Jenkins J."/>
            <person name="Shu S."/>
            <person name="Juenger T.E."/>
            <person name="Schmutz J."/>
        </authorList>
    </citation>
    <scope>NUCLEOTIDE SEQUENCE</scope>
    <source>
        <strain evidence="2">AP13</strain>
    </source>
</reference>
<accession>A0A8T0UNE3</accession>